<dbReference type="InterPro" id="IPR037185">
    <property type="entry name" value="EmrE-like"/>
</dbReference>
<dbReference type="Proteomes" id="UP001364156">
    <property type="component" value="Chromosome"/>
</dbReference>
<feature type="transmembrane region" description="Helical" evidence="6">
    <location>
        <begin position="104"/>
        <end position="125"/>
    </location>
</feature>
<name>A0ABZ2HJJ7_9RHOB</name>
<feature type="transmembrane region" description="Helical" evidence="6">
    <location>
        <begin position="192"/>
        <end position="212"/>
    </location>
</feature>
<reference evidence="8 9" key="1">
    <citation type="submission" date="2023-10" db="EMBL/GenBank/DDBJ databases">
        <title>Roseovarius strain S88 nov., isolated from a marine algae.</title>
        <authorList>
            <person name="Lee M.W."/>
            <person name="Lee J.K."/>
            <person name="Kim J.M."/>
            <person name="Choi D.G."/>
            <person name="Baek J.H."/>
            <person name="Bayburt H."/>
            <person name="Jung J.J."/>
            <person name="Han D.M."/>
            <person name="Jeon C.O."/>
        </authorList>
    </citation>
    <scope>NUCLEOTIDE SEQUENCE [LARGE SCALE GENOMIC DNA]</scope>
    <source>
        <strain evidence="8 9">S88</strain>
    </source>
</reference>
<feature type="domain" description="EamA" evidence="7">
    <location>
        <begin position="18"/>
        <end position="149"/>
    </location>
</feature>
<dbReference type="RefSeq" id="WP_338550955.1">
    <property type="nucleotide sequence ID" value="NZ_CP146069.1"/>
</dbReference>
<proteinExistence type="predicted"/>
<feature type="transmembrane region" description="Helical" evidence="6">
    <location>
        <begin position="257"/>
        <end position="275"/>
    </location>
</feature>
<evidence type="ECO:0000256" key="3">
    <source>
        <dbReference type="ARBA" id="ARBA00022692"/>
    </source>
</evidence>
<sequence length="300" mass="31237">MAQPQTQPNADQVQNVSLGIASAVAVLIIWSAFFVFSRAGVQTTLTAGDIAALRFTVAGVICLPFLWAWWPRHIPIWAAALLSMTGPGMIYTMCMYLGLSEASVAYAGVFSNGALPIFTGALVAYVSHQLPGRMQAAALAMIVIGAVLVGSTGVGAGNGNVWLGIALFLTSAAIQSIYIFSLRHWKVKPRQALVLVNIPNALLFLPIWALFLPSGMAETPLSTILGQALFQGLGPGFLAVILFSLAANHLGPNGTAGFSAAVPATAAVLAIPVLGEIPVPLEWAGIGLVSLGLVLLVRAR</sequence>
<feature type="transmembrane region" description="Helical" evidence="6">
    <location>
        <begin position="224"/>
        <end position="245"/>
    </location>
</feature>
<dbReference type="InterPro" id="IPR051258">
    <property type="entry name" value="Diverse_Substrate_Transporter"/>
</dbReference>
<feature type="transmembrane region" description="Helical" evidence="6">
    <location>
        <begin position="161"/>
        <end position="180"/>
    </location>
</feature>
<gene>
    <name evidence="8" type="ORF">RZ517_08170</name>
</gene>
<accession>A0ABZ2HJJ7</accession>
<feature type="transmembrane region" description="Helical" evidence="6">
    <location>
        <begin position="77"/>
        <end position="98"/>
    </location>
</feature>
<comment type="subcellular location">
    <subcellularLocation>
        <location evidence="1">Cell membrane</location>
        <topology evidence="1">Multi-pass membrane protein</topology>
    </subcellularLocation>
</comment>
<protein>
    <submittedName>
        <fullName evidence="8">DMT family transporter</fullName>
    </submittedName>
</protein>
<evidence type="ECO:0000256" key="4">
    <source>
        <dbReference type="ARBA" id="ARBA00022989"/>
    </source>
</evidence>
<evidence type="ECO:0000256" key="1">
    <source>
        <dbReference type="ARBA" id="ARBA00004651"/>
    </source>
</evidence>
<evidence type="ECO:0000256" key="2">
    <source>
        <dbReference type="ARBA" id="ARBA00022475"/>
    </source>
</evidence>
<feature type="transmembrane region" description="Helical" evidence="6">
    <location>
        <begin position="137"/>
        <end position="155"/>
    </location>
</feature>
<dbReference type="InterPro" id="IPR000620">
    <property type="entry name" value="EamA_dom"/>
</dbReference>
<keyword evidence="2" id="KW-1003">Cell membrane</keyword>
<keyword evidence="3 6" id="KW-0812">Transmembrane</keyword>
<feature type="transmembrane region" description="Helical" evidence="6">
    <location>
        <begin position="51"/>
        <end position="70"/>
    </location>
</feature>
<evidence type="ECO:0000313" key="9">
    <source>
        <dbReference type="Proteomes" id="UP001364156"/>
    </source>
</evidence>
<dbReference type="PANTHER" id="PTHR42920:SF5">
    <property type="entry name" value="EAMA DOMAIN-CONTAINING PROTEIN"/>
    <property type="match status" value="1"/>
</dbReference>
<dbReference type="SUPFAM" id="SSF103481">
    <property type="entry name" value="Multidrug resistance efflux transporter EmrE"/>
    <property type="match status" value="2"/>
</dbReference>
<keyword evidence="5 6" id="KW-0472">Membrane</keyword>
<evidence type="ECO:0000256" key="5">
    <source>
        <dbReference type="ARBA" id="ARBA00023136"/>
    </source>
</evidence>
<organism evidence="8 9">
    <name type="scientific">Roseovarius phycicola</name>
    <dbReference type="NCBI Taxonomy" id="3080976"/>
    <lineage>
        <taxon>Bacteria</taxon>
        <taxon>Pseudomonadati</taxon>
        <taxon>Pseudomonadota</taxon>
        <taxon>Alphaproteobacteria</taxon>
        <taxon>Rhodobacterales</taxon>
        <taxon>Roseobacteraceae</taxon>
        <taxon>Roseovarius</taxon>
    </lineage>
</organism>
<dbReference type="Pfam" id="PF00892">
    <property type="entry name" value="EamA"/>
    <property type="match status" value="2"/>
</dbReference>
<feature type="transmembrane region" description="Helical" evidence="6">
    <location>
        <begin position="281"/>
        <end position="299"/>
    </location>
</feature>
<feature type="domain" description="EamA" evidence="7">
    <location>
        <begin position="163"/>
        <end position="297"/>
    </location>
</feature>
<dbReference type="PANTHER" id="PTHR42920">
    <property type="entry name" value="OS03G0707200 PROTEIN-RELATED"/>
    <property type="match status" value="1"/>
</dbReference>
<evidence type="ECO:0000313" key="8">
    <source>
        <dbReference type="EMBL" id="WWR48132.1"/>
    </source>
</evidence>
<dbReference type="EMBL" id="CP146069">
    <property type="protein sequence ID" value="WWR48132.1"/>
    <property type="molecule type" value="Genomic_DNA"/>
</dbReference>
<evidence type="ECO:0000259" key="7">
    <source>
        <dbReference type="Pfam" id="PF00892"/>
    </source>
</evidence>
<keyword evidence="9" id="KW-1185">Reference proteome</keyword>
<evidence type="ECO:0000256" key="6">
    <source>
        <dbReference type="SAM" id="Phobius"/>
    </source>
</evidence>
<feature type="transmembrane region" description="Helical" evidence="6">
    <location>
        <begin position="16"/>
        <end position="39"/>
    </location>
</feature>
<keyword evidence="4 6" id="KW-1133">Transmembrane helix</keyword>